<reference evidence="3" key="1">
    <citation type="submission" date="2025-08" db="UniProtKB">
        <authorList>
            <consortium name="Ensembl"/>
        </authorList>
    </citation>
    <scope>IDENTIFICATION</scope>
</reference>
<organism evidence="3 4">
    <name type="scientific">Mus spicilegus</name>
    <name type="common">Mound-building mouse</name>
    <dbReference type="NCBI Taxonomy" id="10103"/>
    <lineage>
        <taxon>Eukaryota</taxon>
        <taxon>Metazoa</taxon>
        <taxon>Chordata</taxon>
        <taxon>Craniata</taxon>
        <taxon>Vertebrata</taxon>
        <taxon>Euteleostomi</taxon>
        <taxon>Mammalia</taxon>
        <taxon>Eutheria</taxon>
        <taxon>Euarchontoglires</taxon>
        <taxon>Glires</taxon>
        <taxon>Rodentia</taxon>
        <taxon>Myomorpha</taxon>
        <taxon>Muroidea</taxon>
        <taxon>Muridae</taxon>
        <taxon>Murinae</taxon>
        <taxon>Mus</taxon>
        <taxon>Mus</taxon>
    </lineage>
</organism>
<dbReference type="PANTHER" id="PTHR10217:SF533">
    <property type="entry name" value="POTASSIUM VOLTAGE-GATED CHANNEL SUBFAMILY H MEMBER 5"/>
    <property type="match status" value="1"/>
</dbReference>
<dbReference type="GO" id="GO:0005249">
    <property type="term" value="F:voltage-gated potassium channel activity"/>
    <property type="evidence" value="ECO:0007669"/>
    <property type="project" value="TreeGrafter"/>
</dbReference>
<dbReference type="InterPro" id="IPR018490">
    <property type="entry name" value="cNMP-bd_dom_sf"/>
</dbReference>
<dbReference type="PANTHER" id="PTHR10217">
    <property type="entry name" value="VOLTAGE AND LIGAND GATED POTASSIUM CHANNEL"/>
    <property type="match status" value="1"/>
</dbReference>
<protein>
    <submittedName>
        <fullName evidence="3">Potassium voltage-gated channel, subfamily H (eag-related), member 5</fullName>
    </submittedName>
</protein>
<dbReference type="GO" id="GO:0008076">
    <property type="term" value="C:voltage-gated potassium channel complex"/>
    <property type="evidence" value="ECO:0007669"/>
    <property type="project" value="TreeGrafter"/>
</dbReference>
<reference evidence="3" key="2">
    <citation type="submission" date="2025-09" db="UniProtKB">
        <authorList>
            <consortium name="Ensembl"/>
        </authorList>
    </citation>
    <scope>IDENTIFICATION</scope>
</reference>
<dbReference type="Pfam" id="PF13426">
    <property type="entry name" value="PAS_9"/>
    <property type="match status" value="1"/>
</dbReference>
<dbReference type="SUPFAM" id="SSF55785">
    <property type="entry name" value="PYP-like sensor domain (PAS domain)"/>
    <property type="match status" value="1"/>
</dbReference>
<sequence>MPGGKRGLVAPQNTFLENIVRRSSESSFLLGNAQIVDWPVVYSNDGFCKLSGYHRADVMQKSSTCSFMYGELTDKKTIEKVRQTFDNYESNCFEVLLYKKNRKGDVFGDIFWKETTLAHACANVRALTYCDLHIIKREALLKVLDFYTAFANSFSRNLTLTCNLRKRIIFRKISDVKKEEEERLRQKNEVTLSIPVDHPVRKLFQKFKQQKELRNQGSAQSDPERSQLQVESRPLQNGASITGTSVVTVSQITPIQTPIRMKNGNGKGWLRLKNNMGAQEEKKEDWNNVTKAESMGLLSEDPKGSDSENSVTKNPLRKTDSCDSGITKSDLRLDKAGEARSPLEHSPSQADVKHSFYPIPEQALQTTLQEVKHELKEDIQLLSCRMTALEKQVAEILKLLSEKIPPQIPCQDIFSVSRPESPESDKDEINF</sequence>
<dbReference type="SUPFAM" id="SSF51206">
    <property type="entry name" value="cAMP-binding domain-like"/>
    <property type="match status" value="1"/>
</dbReference>
<dbReference type="InterPro" id="IPR050818">
    <property type="entry name" value="KCNH_animal-type"/>
</dbReference>
<name>A0A8C6GWR1_MUSSI</name>
<dbReference type="FunFam" id="3.30.450.20:FF:000009">
    <property type="entry name" value="Potassium voltage-gated channel subfamily H member 1"/>
    <property type="match status" value="1"/>
</dbReference>
<feature type="region of interest" description="Disordered" evidence="1">
    <location>
        <begin position="212"/>
        <end position="242"/>
    </location>
</feature>
<dbReference type="Ensembl" id="ENSMSIT00000016777.1">
    <property type="protein sequence ID" value="ENSMSIP00000013218.1"/>
    <property type="gene ID" value="ENSMSIG00000011106.1"/>
</dbReference>
<evidence type="ECO:0000313" key="4">
    <source>
        <dbReference type="Proteomes" id="UP000694415"/>
    </source>
</evidence>
<evidence type="ECO:0000313" key="3">
    <source>
        <dbReference type="Ensembl" id="ENSMSIP00000013218.1"/>
    </source>
</evidence>
<dbReference type="InterPro" id="IPR000014">
    <property type="entry name" value="PAS"/>
</dbReference>
<evidence type="ECO:0000259" key="2">
    <source>
        <dbReference type="Pfam" id="PF13426"/>
    </source>
</evidence>
<dbReference type="GeneTree" id="ENSGT00940000156540"/>
<feature type="region of interest" description="Disordered" evidence="1">
    <location>
        <begin position="296"/>
        <end position="350"/>
    </location>
</feature>
<evidence type="ECO:0000256" key="1">
    <source>
        <dbReference type="SAM" id="MobiDB-lite"/>
    </source>
</evidence>
<feature type="compositionally biased region" description="Basic and acidic residues" evidence="1">
    <location>
        <begin position="329"/>
        <end position="343"/>
    </location>
</feature>
<proteinExistence type="predicted"/>
<dbReference type="AlphaFoldDB" id="A0A8C6GWR1"/>
<feature type="compositionally biased region" description="Polar residues" evidence="1">
    <location>
        <begin position="215"/>
        <end position="242"/>
    </location>
</feature>
<dbReference type="InterPro" id="IPR035965">
    <property type="entry name" value="PAS-like_dom_sf"/>
</dbReference>
<accession>A0A8C6GWR1</accession>
<dbReference type="Gene3D" id="3.30.450.20">
    <property type="entry name" value="PAS domain"/>
    <property type="match status" value="1"/>
</dbReference>
<dbReference type="Proteomes" id="UP000694415">
    <property type="component" value="Unplaced"/>
</dbReference>
<feature type="domain" description="PAS" evidence="2">
    <location>
        <begin position="39"/>
        <end position="103"/>
    </location>
</feature>
<dbReference type="GO" id="GO:0042391">
    <property type="term" value="P:regulation of membrane potential"/>
    <property type="evidence" value="ECO:0007669"/>
    <property type="project" value="TreeGrafter"/>
</dbReference>
<keyword evidence="4" id="KW-1185">Reference proteome</keyword>